<accession>A0A5C3NDV7</accession>
<evidence type="ECO:0000313" key="1">
    <source>
        <dbReference type="EMBL" id="TFK55553.1"/>
    </source>
</evidence>
<evidence type="ECO:0000313" key="2">
    <source>
        <dbReference type="Proteomes" id="UP000305948"/>
    </source>
</evidence>
<dbReference type="OrthoDB" id="2985494at2759"/>
<sequence>MAFLYDPMVRESPRSSHIVDWGSHETNLEVERRVTADKASPVFHTFIFPLEKEAWYYVGALRWTPMPLKDIWESLLPKVQEKAVSPR</sequence>
<dbReference type="Proteomes" id="UP000305948">
    <property type="component" value="Unassembled WGS sequence"/>
</dbReference>
<name>A0A5C3NDV7_9AGAM</name>
<reference evidence="1 2" key="1">
    <citation type="journal article" date="2019" name="Nat. Ecol. Evol.">
        <title>Megaphylogeny resolves global patterns of mushroom evolution.</title>
        <authorList>
            <person name="Varga T."/>
            <person name="Krizsan K."/>
            <person name="Foldi C."/>
            <person name="Dima B."/>
            <person name="Sanchez-Garcia M."/>
            <person name="Sanchez-Ramirez S."/>
            <person name="Szollosi G.J."/>
            <person name="Szarkandi J.G."/>
            <person name="Papp V."/>
            <person name="Albert L."/>
            <person name="Andreopoulos W."/>
            <person name="Angelini C."/>
            <person name="Antonin V."/>
            <person name="Barry K.W."/>
            <person name="Bougher N.L."/>
            <person name="Buchanan P."/>
            <person name="Buyck B."/>
            <person name="Bense V."/>
            <person name="Catcheside P."/>
            <person name="Chovatia M."/>
            <person name="Cooper J."/>
            <person name="Damon W."/>
            <person name="Desjardin D."/>
            <person name="Finy P."/>
            <person name="Geml J."/>
            <person name="Haridas S."/>
            <person name="Hughes K."/>
            <person name="Justo A."/>
            <person name="Karasinski D."/>
            <person name="Kautmanova I."/>
            <person name="Kiss B."/>
            <person name="Kocsube S."/>
            <person name="Kotiranta H."/>
            <person name="LaButti K.M."/>
            <person name="Lechner B.E."/>
            <person name="Liimatainen K."/>
            <person name="Lipzen A."/>
            <person name="Lukacs Z."/>
            <person name="Mihaltcheva S."/>
            <person name="Morgado L.N."/>
            <person name="Niskanen T."/>
            <person name="Noordeloos M.E."/>
            <person name="Ohm R.A."/>
            <person name="Ortiz-Santana B."/>
            <person name="Ovrebo C."/>
            <person name="Racz N."/>
            <person name="Riley R."/>
            <person name="Savchenko A."/>
            <person name="Shiryaev A."/>
            <person name="Soop K."/>
            <person name="Spirin V."/>
            <person name="Szebenyi C."/>
            <person name="Tomsovsky M."/>
            <person name="Tulloss R.E."/>
            <person name="Uehling J."/>
            <person name="Grigoriev I.V."/>
            <person name="Vagvolgyi C."/>
            <person name="Papp T."/>
            <person name="Martin F.M."/>
            <person name="Miettinen O."/>
            <person name="Hibbett D.S."/>
            <person name="Nagy L.G."/>
        </authorList>
    </citation>
    <scope>NUCLEOTIDE SEQUENCE [LARGE SCALE GENOMIC DNA]</scope>
    <source>
        <strain evidence="1 2">OMC1185</strain>
    </source>
</reference>
<protein>
    <submittedName>
        <fullName evidence="1">Uncharacterized protein</fullName>
    </submittedName>
</protein>
<proteinExistence type="predicted"/>
<organism evidence="1 2">
    <name type="scientific">Heliocybe sulcata</name>
    <dbReference type="NCBI Taxonomy" id="5364"/>
    <lineage>
        <taxon>Eukaryota</taxon>
        <taxon>Fungi</taxon>
        <taxon>Dikarya</taxon>
        <taxon>Basidiomycota</taxon>
        <taxon>Agaricomycotina</taxon>
        <taxon>Agaricomycetes</taxon>
        <taxon>Gloeophyllales</taxon>
        <taxon>Gloeophyllaceae</taxon>
        <taxon>Heliocybe</taxon>
    </lineage>
</organism>
<gene>
    <name evidence="1" type="ORF">OE88DRAFT_1651920</name>
</gene>
<keyword evidence="2" id="KW-1185">Reference proteome</keyword>
<dbReference type="AlphaFoldDB" id="A0A5C3NDV7"/>
<dbReference type="EMBL" id="ML213504">
    <property type="protein sequence ID" value="TFK55553.1"/>
    <property type="molecule type" value="Genomic_DNA"/>
</dbReference>